<name>A0ABN8HVT1_9NEOP</name>
<accession>A0ABN8HVT1</accession>
<reference evidence="2" key="1">
    <citation type="submission" date="2022-03" db="EMBL/GenBank/DDBJ databases">
        <authorList>
            <person name="Martin H S."/>
        </authorList>
    </citation>
    <scope>NUCLEOTIDE SEQUENCE</scope>
</reference>
<feature type="region of interest" description="Disordered" evidence="1">
    <location>
        <begin position="1"/>
        <end position="25"/>
    </location>
</feature>
<evidence type="ECO:0000256" key="1">
    <source>
        <dbReference type="SAM" id="MobiDB-lite"/>
    </source>
</evidence>
<proteinExistence type="predicted"/>
<sequence>MEAARRDSSVGDGTGRGASTSGIAIANENLTRVVKQERQRMSTADYQVTERTAEALAPACGTGKAPCIMSASTT</sequence>
<feature type="non-terminal residue" evidence="2">
    <location>
        <position position="1"/>
    </location>
</feature>
<organism evidence="2 3">
    <name type="scientific">Iphiclides podalirius</name>
    <name type="common">scarce swallowtail</name>
    <dbReference type="NCBI Taxonomy" id="110791"/>
    <lineage>
        <taxon>Eukaryota</taxon>
        <taxon>Metazoa</taxon>
        <taxon>Ecdysozoa</taxon>
        <taxon>Arthropoda</taxon>
        <taxon>Hexapoda</taxon>
        <taxon>Insecta</taxon>
        <taxon>Pterygota</taxon>
        <taxon>Neoptera</taxon>
        <taxon>Endopterygota</taxon>
        <taxon>Lepidoptera</taxon>
        <taxon>Glossata</taxon>
        <taxon>Ditrysia</taxon>
        <taxon>Papilionoidea</taxon>
        <taxon>Papilionidae</taxon>
        <taxon>Papilioninae</taxon>
        <taxon>Iphiclides</taxon>
    </lineage>
</organism>
<dbReference type="EMBL" id="OW152823">
    <property type="protein sequence ID" value="CAH2039962.1"/>
    <property type="molecule type" value="Genomic_DNA"/>
</dbReference>
<dbReference type="Proteomes" id="UP000837857">
    <property type="component" value="Chromosome 11"/>
</dbReference>
<gene>
    <name evidence="2" type="ORF">IPOD504_LOCUS2152</name>
</gene>
<protein>
    <submittedName>
        <fullName evidence="2">Uncharacterized protein</fullName>
    </submittedName>
</protein>
<keyword evidence="3" id="KW-1185">Reference proteome</keyword>
<evidence type="ECO:0000313" key="3">
    <source>
        <dbReference type="Proteomes" id="UP000837857"/>
    </source>
</evidence>
<evidence type="ECO:0000313" key="2">
    <source>
        <dbReference type="EMBL" id="CAH2039962.1"/>
    </source>
</evidence>